<reference evidence="5 6" key="1">
    <citation type="submission" date="2014-09" db="EMBL/GenBank/DDBJ databases">
        <title>Sporocytophaga myxococcoides PG-01 genome sequencing.</title>
        <authorList>
            <person name="Liu L."/>
            <person name="Gao P.J."/>
            <person name="Chen G.J."/>
            <person name="Wang L.S."/>
        </authorList>
    </citation>
    <scope>NUCLEOTIDE SEQUENCE [LARGE SCALE GENOMIC DNA]</scope>
    <source>
        <strain evidence="5 6">PG-01</strain>
    </source>
</reference>
<dbReference type="GO" id="GO:0000155">
    <property type="term" value="F:phosphorelay sensor kinase activity"/>
    <property type="evidence" value="ECO:0007669"/>
    <property type="project" value="InterPro"/>
</dbReference>
<dbReference type="SUPFAM" id="SSF55785">
    <property type="entry name" value="PYP-like sensor domain (PAS domain)"/>
    <property type="match status" value="3"/>
</dbReference>
<comment type="caution">
    <text evidence="5">The sequence shown here is derived from an EMBL/GenBank/DDBJ whole genome shotgun (WGS) entry which is preliminary data.</text>
</comment>
<dbReference type="Proteomes" id="UP000030185">
    <property type="component" value="Unassembled WGS sequence"/>
</dbReference>
<dbReference type="PANTHER" id="PTHR44757">
    <property type="entry name" value="DIGUANYLATE CYCLASE DGCP"/>
    <property type="match status" value="1"/>
</dbReference>
<comment type="catalytic activity">
    <reaction evidence="1">
        <text>ATP + protein L-histidine = ADP + protein N-phospho-L-histidine.</text>
        <dbReference type="EC" id="2.7.13.3"/>
    </reaction>
</comment>
<dbReference type="Gene3D" id="3.30.450.20">
    <property type="entry name" value="PAS domain"/>
    <property type="match status" value="3"/>
</dbReference>
<dbReference type="InterPro" id="IPR000014">
    <property type="entry name" value="PAS"/>
</dbReference>
<evidence type="ECO:0000259" key="4">
    <source>
        <dbReference type="PROSITE" id="PS50113"/>
    </source>
</evidence>
<dbReference type="AlphaFoldDB" id="A0A098LB18"/>
<evidence type="ECO:0000313" key="6">
    <source>
        <dbReference type="Proteomes" id="UP000030185"/>
    </source>
</evidence>
<dbReference type="NCBIfam" id="TIGR00229">
    <property type="entry name" value="sensory_box"/>
    <property type="match status" value="3"/>
</dbReference>
<evidence type="ECO:0000259" key="3">
    <source>
        <dbReference type="PROSITE" id="PS50112"/>
    </source>
</evidence>
<evidence type="ECO:0000256" key="1">
    <source>
        <dbReference type="ARBA" id="ARBA00000085"/>
    </source>
</evidence>
<proteinExistence type="predicted"/>
<dbReference type="STRING" id="153721.MYP_589"/>
<evidence type="ECO:0000313" key="5">
    <source>
        <dbReference type="EMBL" id="GAL83363.1"/>
    </source>
</evidence>
<feature type="domain" description="PAC" evidence="4">
    <location>
        <begin position="81"/>
        <end position="135"/>
    </location>
</feature>
<sequence>MDDQGQSIQTLEILTAILDNSPECIVLISPEHKVLAFNKVIKEVLKLYFGREIKVGDDYRDFVAPGSKELYHTSFQKATMGSNEVVIGQTTAENTSVWFEFKMNPVYNQSKTLLGVTLTAKNIDKEKRMQMEMENMAEMFEAIIENASESILLFDKDHKVLMFNKVAKERLLNFTSKEIYQGVDFNEFLNEWNRESFFTAFEKALQGYSSDAERDLSKEYNADLWVLSKMFPVYRSNGELLGVSLFTIDINERKQAQIAMAESEEKFRKILESVPLAILILDKDLKIRIANDATEEIFGYSSDELEGQKIEILVPERFRTLHHKNLKQYLVTPSSFQIKSKRLTTALKKGKKEIIAEVNLNLVRIKNEDFILLIVEDVTDRIKAEQKNLNQLRRLETIAWQQSHEVRRPVANILGLVNTLRKEELLDFEKKISLDYLFEMTEELDSIIKKIVLYASGSDLKNEIKK</sequence>
<organism evidence="5 6">
    <name type="scientific">Sporocytophaga myxococcoides</name>
    <dbReference type="NCBI Taxonomy" id="153721"/>
    <lineage>
        <taxon>Bacteria</taxon>
        <taxon>Pseudomonadati</taxon>
        <taxon>Bacteroidota</taxon>
        <taxon>Cytophagia</taxon>
        <taxon>Cytophagales</taxon>
        <taxon>Cytophagaceae</taxon>
        <taxon>Sporocytophaga</taxon>
    </lineage>
</organism>
<gene>
    <name evidence="5" type="ORF">MYP_589</name>
</gene>
<dbReference type="eggNOG" id="COG2202">
    <property type="taxonomic scope" value="Bacteria"/>
</dbReference>
<dbReference type="InterPro" id="IPR052155">
    <property type="entry name" value="Biofilm_reg_signaling"/>
</dbReference>
<dbReference type="PROSITE" id="PS50112">
    <property type="entry name" value="PAS"/>
    <property type="match status" value="2"/>
</dbReference>
<dbReference type="InterPro" id="IPR003661">
    <property type="entry name" value="HisK_dim/P_dom"/>
</dbReference>
<dbReference type="EC" id="2.7.13.3" evidence="2"/>
<feature type="domain" description="PAS" evidence="3">
    <location>
        <begin position="136"/>
        <end position="208"/>
    </location>
</feature>
<dbReference type="CDD" id="cd00082">
    <property type="entry name" value="HisKA"/>
    <property type="match status" value="1"/>
</dbReference>
<dbReference type="OrthoDB" id="9124519at2"/>
<dbReference type="RefSeq" id="WP_045458108.1">
    <property type="nucleotide sequence ID" value="NZ_BBLT01000001.1"/>
</dbReference>
<keyword evidence="6" id="KW-1185">Reference proteome</keyword>
<protein>
    <recommendedName>
        <fullName evidence="2">histidine kinase</fullName>
        <ecNumber evidence="2">2.7.13.3</ecNumber>
    </recommendedName>
</protein>
<accession>A0A098LB18</accession>
<dbReference type="CDD" id="cd00130">
    <property type="entry name" value="PAS"/>
    <property type="match status" value="2"/>
</dbReference>
<feature type="domain" description="PAS" evidence="3">
    <location>
        <begin position="263"/>
        <end position="333"/>
    </location>
</feature>
<dbReference type="InterPro" id="IPR035965">
    <property type="entry name" value="PAS-like_dom_sf"/>
</dbReference>
<dbReference type="Pfam" id="PF13426">
    <property type="entry name" value="PAS_9"/>
    <property type="match status" value="2"/>
</dbReference>
<dbReference type="InterPro" id="IPR013767">
    <property type="entry name" value="PAS_fold"/>
</dbReference>
<name>A0A098LB18_9BACT</name>
<evidence type="ECO:0000256" key="2">
    <source>
        <dbReference type="ARBA" id="ARBA00012438"/>
    </source>
</evidence>
<dbReference type="SMART" id="SM00091">
    <property type="entry name" value="PAS"/>
    <property type="match status" value="3"/>
</dbReference>
<dbReference type="Pfam" id="PF00989">
    <property type="entry name" value="PAS"/>
    <property type="match status" value="1"/>
</dbReference>
<feature type="domain" description="PAC" evidence="4">
    <location>
        <begin position="210"/>
        <end position="262"/>
    </location>
</feature>
<dbReference type="GO" id="GO:0006355">
    <property type="term" value="P:regulation of DNA-templated transcription"/>
    <property type="evidence" value="ECO:0007669"/>
    <property type="project" value="InterPro"/>
</dbReference>
<dbReference type="PANTHER" id="PTHR44757:SF2">
    <property type="entry name" value="BIOFILM ARCHITECTURE MAINTENANCE PROTEIN MBAA"/>
    <property type="match status" value="1"/>
</dbReference>
<dbReference type="InterPro" id="IPR000700">
    <property type="entry name" value="PAS-assoc_C"/>
</dbReference>
<dbReference type="EMBL" id="BBLT01000001">
    <property type="protein sequence ID" value="GAL83363.1"/>
    <property type="molecule type" value="Genomic_DNA"/>
</dbReference>
<dbReference type="PROSITE" id="PS50113">
    <property type="entry name" value="PAC"/>
    <property type="match status" value="2"/>
</dbReference>